<dbReference type="PATRIC" id="fig|81857.3.peg.303"/>
<proteinExistence type="predicted"/>
<comment type="caution">
    <text evidence="2">The sequence shown here is derived from an EMBL/GenBank/DDBJ whole genome shotgun (WGS) entry which is preliminary data.</text>
</comment>
<dbReference type="EMBL" id="JQAZ01000001">
    <property type="protein sequence ID" value="KRN34057.1"/>
    <property type="molecule type" value="Genomic_DNA"/>
</dbReference>
<dbReference type="EMBL" id="JQAT01000001">
    <property type="protein sequence ID" value="KRN29414.1"/>
    <property type="molecule type" value="Genomic_DNA"/>
</dbReference>
<dbReference type="RefSeq" id="WP_057768657.1">
    <property type="nucleotide sequence ID" value="NZ_JQAT01000001.1"/>
</dbReference>
<sequence length="105" mass="12373">MSKKNDIDANGIEDLSDLDLNDLNRILAAWPHRQMQSRYELIAQMTVVAAQPGREKYAQAVKKFVRDETHFARLIQNFDPKTQRLFKYQLERLNRDFIQTAAQQH</sequence>
<protein>
    <submittedName>
        <fullName evidence="2">Uncharacterized protein</fullName>
    </submittedName>
</protein>
<accession>A0A0R2FZT7</accession>
<dbReference type="AlphaFoldDB" id="A0A0R2FZT7"/>
<evidence type="ECO:0000313" key="4">
    <source>
        <dbReference type="Proteomes" id="UP000051751"/>
    </source>
</evidence>
<evidence type="ECO:0000313" key="2">
    <source>
        <dbReference type="EMBL" id="KRN34057.1"/>
    </source>
</evidence>
<evidence type="ECO:0000313" key="1">
    <source>
        <dbReference type="EMBL" id="KRN29414.1"/>
    </source>
</evidence>
<evidence type="ECO:0000313" key="3">
    <source>
        <dbReference type="Proteomes" id="UP000051645"/>
    </source>
</evidence>
<reference evidence="3 4" key="1">
    <citation type="journal article" date="2015" name="Genome Announc.">
        <title>Expanding the biotechnology potential of lactobacilli through comparative genomics of 213 strains and associated genera.</title>
        <authorList>
            <person name="Sun Z."/>
            <person name="Harris H.M."/>
            <person name="McCann A."/>
            <person name="Guo C."/>
            <person name="Argimon S."/>
            <person name="Zhang W."/>
            <person name="Yang X."/>
            <person name="Jeffery I.B."/>
            <person name="Cooney J.C."/>
            <person name="Kagawa T.F."/>
            <person name="Liu W."/>
            <person name="Song Y."/>
            <person name="Salvetti E."/>
            <person name="Wrobel A."/>
            <person name="Rasinkangas P."/>
            <person name="Parkhill J."/>
            <person name="Rea M.C."/>
            <person name="O'Sullivan O."/>
            <person name="Ritari J."/>
            <person name="Douillard F.P."/>
            <person name="Paul Ross R."/>
            <person name="Yang R."/>
            <person name="Briner A.E."/>
            <person name="Felis G.E."/>
            <person name="de Vos W.M."/>
            <person name="Barrangou R."/>
            <person name="Klaenhammer T.R."/>
            <person name="Caufield P.W."/>
            <person name="Cui Y."/>
            <person name="Zhang H."/>
            <person name="O'Toole P.W."/>
        </authorList>
    </citation>
    <scope>NUCLEOTIDE SEQUENCE [LARGE SCALE GENOMIC DNA]</scope>
    <source>
        <strain evidence="1 4">ATCC BAA-66</strain>
        <strain evidence="2 3">DSM 13344</strain>
    </source>
</reference>
<gene>
    <name evidence="1" type="ORF">IV38_GL000298</name>
    <name evidence="2" type="ORF">IV40_GL000371</name>
</gene>
<name>A0A0R2FZT7_9LACO</name>
<dbReference type="Proteomes" id="UP000051751">
    <property type="component" value="Unassembled WGS sequence"/>
</dbReference>
<organism evidence="2 3">
    <name type="scientific">Lactobacillus selangorensis</name>
    <dbReference type="NCBI Taxonomy" id="81857"/>
    <lineage>
        <taxon>Bacteria</taxon>
        <taxon>Bacillati</taxon>
        <taxon>Bacillota</taxon>
        <taxon>Bacilli</taxon>
        <taxon>Lactobacillales</taxon>
        <taxon>Lactobacillaceae</taxon>
        <taxon>Lactobacillus</taxon>
    </lineage>
</organism>
<keyword evidence="3" id="KW-1185">Reference proteome</keyword>
<dbReference type="Proteomes" id="UP000051645">
    <property type="component" value="Unassembled WGS sequence"/>
</dbReference>